<dbReference type="GO" id="GO:0003842">
    <property type="term" value="F:L-glutamate gamma-semialdehyde dehydrogenase activity"/>
    <property type="evidence" value="ECO:0007669"/>
    <property type="project" value="UniProtKB-EC"/>
</dbReference>
<dbReference type="Proteomes" id="UP000509448">
    <property type="component" value="Chromosome"/>
</dbReference>
<dbReference type="PANTHER" id="PTHR42862:SF1">
    <property type="entry name" value="DELTA-1-PYRROLINE-5-CARBOXYLATE DEHYDROGENASE 2, ISOFORM A-RELATED"/>
    <property type="match status" value="1"/>
</dbReference>
<protein>
    <recommendedName>
        <fullName evidence="2">L-glutamate gamma-semialdehyde dehydrogenase</fullName>
        <ecNumber evidence="2">1.2.1.88</ecNumber>
    </recommendedName>
</protein>
<dbReference type="InterPro" id="IPR016161">
    <property type="entry name" value="Ald_DH/histidinol_DH"/>
</dbReference>
<dbReference type="Gene3D" id="3.40.309.10">
    <property type="entry name" value="Aldehyde Dehydrogenase, Chain A, domain 2"/>
    <property type="match status" value="1"/>
</dbReference>
<proteinExistence type="predicted"/>
<feature type="domain" description="Aldehyde dehydrogenase" evidence="6">
    <location>
        <begin position="49"/>
        <end position="513"/>
    </location>
</feature>
<dbReference type="Pfam" id="PF00171">
    <property type="entry name" value="Aldedh"/>
    <property type="match status" value="1"/>
</dbReference>
<dbReference type="PROSITE" id="PS00070">
    <property type="entry name" value="ALDEHYDE_DEHYDR_CYS"/>
    <property type="match status" value="1"/>
</dbReference>
<evidence type="ECO:0000313" key="8">
    <source>
        <dbReference type="Proteomes" id="UP000509448"/>
    </source>
</evidence>
<keyword evidence="3 7" id="KW-0560">Oxidoreductase</keyword>
<keyword evidence="8" id="KW-1185">Reference proteome</keyword>
<dbReference type="InterPro" id="IPR050485">
    <property type="entry name" value="Proline_metab_enzyme"/>
</dbReference>
<comment type="pathway">
    <text evidence="1">Amino-acid degradation; L-proline degradation into L-glutamate; L-glutamate from L-proline: step 2/2.</text>
</comment>
<dbReference type="RefSeq" id="WP_174448774.1">
    <property type="nucleotide sequence ID" value="NZ_AP018732.1"/>
</dbReference>
<evidence type="ECO:0000256" key="2">
    <source>
        <dbReference type="ARBA" id="ARBA00012884"/>
    </source>
</evidence>
<dbReference type="PANTHER" id="PTHR42862">
    <property type="entry name" value="DELTA-1-PYRROLINE-5-CARBOXYLATE DEHYDROGENASE 1, ISOFORM A-RELATED"/>
    <property type="match status" value="1"/>
</dbReference>
<dbReference type="InterPro" id="IPR015590">
    <property type="entry name" value="Aldehyde_DH_dom"/>
</dbReference>
<dbReference type="EMBL" id="AP018732">
    <property type="protein sequence ID" value="BBE42556.1"/>
    <property type="molecule type" value="Genomic_DNA"/>
</dbReference>
<dbReference type="AlphaFoldDB" id="A0A4P2VD43"/>
<dbReference type="EC" id="1.2.1.88" evidence="2"/>
<sequence>MTKITYTSSSLDEESGARYEEALSTVERELLGKGYPMKIGGRDVLALEYEVRSPINMDIVVGRFQRGGRDEAVAALNSAVRAFDDWGRRDWRERAAIMRRVAEAVERRKFLIAAVMAYEVGKNRVEAVAEVNEALEAIRYYASLVEKEEGYVRRMAPGSPGEETWSVARPRGPWFVISPFNFPAMLGSGMVQGALITGNTVVWKPSEEASLTAHLMYEAYVEGGVPPGAINLLTGPGELYEDVIVGDRRVAGIAFTGSKDVGHHLYREFAARQPYPKPVVLETGSKNPTVVTAKADLAKAVEGVARAAFGYGGQKCSATSRLYVQEEVKDEFVEALAGYTRSLTVGDPRKDGVFMGPLINARAYTNFARNVQEGIAAGGRLVTGGRQLRDGWMSKGFYVEPTIMDGVPEGHYLFRDELFMPLLVVAPFRDLDDAIAKVNDTDYGLTAGIFSEDESEVREFMERVEFGVLYANRKGGATTGAWPGAQTFVGWKASGATGRGIGGPYYLFNFLQEQARTYVR</sequence>
<keyword evidence="4" id="KW-0520">NAD</keyword>
<dbReference type="InterPro" id="IPR016160">
    <property type="entry name" value="Ald_DH_CS_CYS"/>
</dbReference>
<dbReference type="InterPro" id="IPR016163">
    <property type="entry name" value="Ald_DH_C"/>
</dbReference>
<evidence type="ECO:0000256" key="3">
    <source>
        <dbReference type="ARBA" id="ARBA00023002"/>
    </source>
</evidence>
<name>A0A4P2VD43_9ARCH</name>
<dbReference type="OrthoDB" id="6342at2157"/>
<evidence type="ECO:0000256" key="4">
    <source>
        <dbReference type="ARBA" id="ARBA00023027"/>
    </source>
</evidence>
<dbReference type="FunFam" id="3.40.309.10:FF:000005">
    <property type="entry name" value="1-pyrroline-5-carboxylate dehydrogenase 1"/>
    <property type="match status" value="1"/>
</dbReference>
<evidence type="ECO:0000313" key="7">
    <source>
        <dbReference type="EMBL" id="BBE42556.1"/>
    </source>
</evidence>
<organism evidence="7 8">
    <name type="scientific">Conexivisphaera calida</name>
    <dbReference type="NCBI Taxonomy" id="1874277"/>
    <lineage>
        <taxon>Archaea</taxon>
        <taxon>Nitrososphaerota</taxon>
        <taxon>Conexivisphaeria</taxon>
        <taxon>Conexivisphaerales</taxon>
        <taxon>Conexivisphaeraceae</taxon>
        <taxon>Conexivisphaera</taxon>
    </lineage>
</organism>
<accession>A0A4P2VD43</accession>
<reference evidence="7 8" key="1">
    <citation type="journal article" date="2019" name="ISME J.">
        <title>Isolation and characterization of a thermophilic sulfur- and iron-reducing thaumarchaeote from a terrestrial acidic hot spring.</title>
        <authorList>
            <person name="Kato S."/>
            <person name="Itoh T."/>
            <person name="Yuki M."/>
            <person name="Nagamori M."/>
            <person name="Ohnishi M."/>
            <person name="Uematsu K."/>
            <person name="Suzuki K."/>
            <person name="Takashina T."/>
            <person name="Ohkuma M."/>
        </authorList>
    </citation>
    <scope>NUCLEOTIDE SEQUENCE [LARGE SCALE GENOMIC DNA]</scope>
    <source>
        <strain evidence="7 8">NAS-02</strain>
    </source>
</reference>
<dbReference type="SUPFAM" id="SSF53720">
    <property type="entry name" value="ALDH-like"/>
    <property type="match status" value="1"/>
</dbReference>
<dbReference type="GO" id="GO:0010133">
    <property type="term" value="P:L-proline catabolic process to L-glutamate"/>
    <property type="evidence" value="ECO:0007669"/>
    <property type="project" value="TreeGrafter"/>
</dbReference>
<dbReference type="Gene3D" id="3.40.605.10">
    <property type="entry name" value="Aldehyde Dehydrogenase, Chain A, domain 1"/>
    <property type="match status" value="1"/>
</dbReference>
<evidence type="ECO:0000256" key="1">
    <source>
        <dbReference type="ARBA" id="ARBA00004786"/>
    </source>
</evidence>
<dbReference type="KEGG" id="ccai:NAS2_1167"/>
<dbReference type="GeneID" id="55584977"/>
<gene>
    <name evidence="7" type="ORF">NAS2_1167</name>
</gene>
<dbReference type="GO" id="GO:0009898">
    <property type="term" value="C:cytoplasmic side of plasma membrane"/>
    <property type="evidence" value="ECO:0007669"/>
    <property type="project" value="TreeGrafter"/>
</dbReference>
<evidence type="ECO:0000256" key="5">
    <source>
        <dbReference type="ARBA" id="ARBA00048142"/>
    </source>
</evidence>
<comment type="catalytic activity">
    <reaction evidence="5">
        <text>L-glutamate 5-semialdehyde + NAD(+) + H2O = L-glutamate + NADH + 2 H(+)</text>
        <dbReference type="Rhea" id="RHEA:30235"/>
        <dbReference type="ChEBI" id="CHEBI:15377"/>
        <dbReference type="ChEBI" id="CHEBI:15378"/>
        <dbReference type="ChEBI" id="CHEBI:29985"/>
        <dbReference type="ChEBI" id="CHEBI:57540"/>
        <dbReference type="ChEBI" id="CHEBI:57945"/>
        <dbReference type="ChEBI" id="CHEBI:58066"/>
        <dbReference type="EC" id="1.2.1.88"/>
    </reaction>
</comment>
<evidence type="ECO:0000259" key="6">
    <source>
        <dbReference type="Pfam" id="PF00171"/>
    </source>
</evidence>
<dbReference type="InterPro" id="IPR016162">
    <property type="entry name" value="Ald_DH_N"/>
</dbReference>